<dbReference type="STRING" id="1448320.A0A319D8R0"/>
<dbReference type="Proteomes" id="UP000247810">
    <property type="component" value="Unassembled WGS sequence"/>
</dbReference>
<proteinExistence type="predicted"/>
<reference evidence="1 2" key="1">
    <citation type="submission" date="2018-02" db="EMBL/GenBank/DDBJ databases">
        <title>The genomes of Aspergillus section Nigri reveals drivers in fungal speciation.</title>
        <authorList>
            <consortium name="DOE Joint Genome Institute"/>
            <person name="Vesth T.C."/>
            <person name="Nybo J."/>
            <person name="Theobald S."/>
            <person name="Brandl J."/>
            <person name="Frisvad J.C."/>
            <person name="Nielsen K.F."/>
            <person name="Lyhne E.K."/>
            <person name="Kogle M.E."/>
            <person name="Kuo A."/>
            <person name="Riley R."/>
            <person name="Clum A."/>
            <person name="Nolan M."/>
            <person name="Lipzen A."/>
            <person name="Salamov A."/>
            <person name="Henrissat B."/>
            <person name="Wiebenga A."/>
            <person name="De vries R.P."/>
            <person name="Grigoriev I.V."/>
            <person name="Mortensen U.H."/>
            <person name="Andersen M.R."/>
            <person name="Baker S.E."/>
        </authorList>
    </citation>
    <scope>NUCLEOTIDE SEQUENCE [LARGE SCALE GENOMIC DNA]</scope>
    <source>
        <strain evidence="1 2">CBS 707.79</strain>
    </source>
</reference>
<sequence length="152" mass="17037">MLMHRPASVFATFYTSKAAARKAHQCANSMDMCQSIDISIMSAKRIVELAHDVYFHRYPQLKFDGSLATFLVSACVTLLYDVLDPETTSQYAKQTFHIVEQGIKCIDHIQHIGPTTGKAVSLDIMKAAKDALLSTRSDFLDESLVGDFHWLH</sequence>
<dbReference type="OrthoDB" id="4487189at2759"/>
<accession>A0A319D8R0</accession>
<dbReference type="EMBL" id="KZ825964">
    <property type="protein sequence ID" value="PYH90907.1"/>
    <property type="molecule type" value="Genomic_DNA"/>
</dbReference>
<protein>
    <submittedName>
        <fullName evidence="1">Uncharacterized protein</fullName>
    </submittedName>
</protein>
<evidence type="ECO:0000313" key="2">
    <source>
        <dbReference type="Proteomes" id="UP000247810"/>
    </source>
</evidence>
<name>A0A319D8R0_9EURO</name>
<dbReference type="AlphaFoldDB" id="A0A319D8R0"/>
<evidence type="ECO:0000313" key="1">
    <source>
        <dbReference type="EMBL" id="PYH90907.1"/>
    </source>
</evidence>
<gene>
    <name evidence="1" type="ORF">BO71DRAFT_412213</name>
</gene>
<organism evidence="1 2">
    <name type="scientific">Aspergillus ellipticus CBS 707.79</name>
    <dbReference type="NCBI Taxonomy" id="1448320"/>
    <lineage>
        <taxon>Eukaryota</taxon>
        <taxon>Fungi</taxon>
        <taxon>Dikarya</taxon>
        <taxon>Ascomycota</taxon>
        <taxon>Pezizomycotina</taxon>
        <taxon>Eurotiomycetes</taxon>
        <taxon>Eurotiomycetidae</taxon>
        <taxon>Eurotiales</taxon>
        <taxon>Aspergillaceae</taxon>
        <taxon>Aspergillus</taxon>
        <taxon>Aspergillus subgen. Circumdati</taxon>
    </lineage>
</organism>
<dbReference type="VEuPathDB" id="FungiDB:BO71DRAFT_412213"/>
<keyword evidence="2" id="KW-1185">Reference proteome</keyword>